<feature type="transmembrane region" description="Helical" evidence="12">
    <location>
        <begin position="289"/>
        <end position="309"/>
    </location>
</feature>
<protein>
    <submittedName>
        <fullName evidence="13">Oac1 protein</fullName>
    </submittedName>
</protein>
<feature type="repeat" description="Solcar" evidence="10">
    <location>
        <begin position="115"/>
        <end position="211"/>
    </location>
</feature>
<comment type="caution">
    <text evidence="13">The sequence shown here is derived from an EMBL/GenBank/DDBJ whole genome shotgun (WGS) entry which is preliminary data.</text>
</comment>
<comment type="subcellular location">
    <subcellularLocation>
        <location evidence="1">Mitochondrion inner membrane</location>
        <topology evidence="1">Multi-pass membrane protein</topology>
    </subcellularLocation>
</comment>
<evidence type="ECO:0000256" key="1">
    <source>
        <dbReference type="ARBA" id="ARBA00004448"/>
    </source>
</evidence>
<proteinExistence type="inferred from homology"/>
<dbReference type="RefSeq" id="XP_064855399.1">
    <property type="nucleotide sequence ID" value="XM_064999327.1"/>
</dbReference>
<reference evidence="13 14" key="1">
    <citation type="journal article" date="2023" name="Elife">
        <title>Identification of key yeast species and microbe-microbe interactions impacting larval growth of Drosophila in the wild.</title>
        <authorList>
            <person name="Mure A."/>
            <person name="Sugiura Y."/>
            <person name="Maeda R."/>
            <person name="Honda K."/>
            <person name="Sakurai N."/>
            <person name="Takahashi Y."/>
            <person name="Watada M."/>
            <person name="Katoh T."/>
            <person name="Gotoh A."/>
            <person name="Gotoh Y."/>
            <person name="Taniguchi I."/>
            <person name="Nakamura K."/>
            <person name="Hayashi T."/>
            <person name="Katayama T."/>
            <person name="Uemura T."/>
            <person name="Hattori Y."/>
        </authorList>
    </citation>
    <scope>NUCLEOTIDE SEQUENCE [LARGE SCALE GENOMIC DNA]</scope>
    <source>
        <strain evidence="13 14">SC-9</strain>
    </source>
</reference>
<keyword evidence="6" id="KW-0999">Mitochondrion inner membrane</keyword>
<evidence type="ECO:0000256" key="4">
    <source>
        <dbReference type="ARBA" id="ARBA00022692"/>
    </source>
</evidence>
<gene>
    <name evidence="13" type="ORF">DASC09_057430</name>
</gene>
<dbReference type="GeneID" id="90076392"/>
<evidence type="ECO:0000256" key="12">
    <source>
        <dbReference type="SAM" id="Phobius"/>
    </source>
</evidence>
<dbReference type="GO" id="GO:0005743">
    <property type="term" value="C:mitochondrial inner membrane"/>
    <property type="evidence" value="ECO:0007669"/>
    <property type="project" value="UniProtKB-SubCell"/>
</dbReference>
<dbReference type="Pfam" id="PF00153">
    <property type="entry name" value="Mito_carr"/>
    <property type="match status" value="3"/>
</dbReference>
<accession>A0AAV5QUE3</accession>
<evidence type="ECO:0000256" key="3">
    <source>
        <dbReference type="ARBA" id="ARBA00022448"/>
    </source>
</evidence>
<keyword evidence="5" id="KW-0677">Repeat</keyword>
<dbReference type="Gene3D" id="1.50.40.10">
    <property type="entry name" value="Mitochondrial carrier domain"/>
    <property type="match status" value="1"/>
</dbReference>
<dbReference type="PANTHER" id="PTHR45928:SF1">
    <property type="entry name" value="RE38146P"/>
    <property type="match status" value="1"/>
</dbReference>
<keyword evidence="8" id="KW-0496">Mitochondrion</keyword>
<dbReference type="InterPro" id="IPR018108">
    <property type="entry name" value="MCP_transmembrane"/>
</dbReference>
<keyword evidence="3 11" id="KW-0813">Transport</keyword>
<evidence type="ECO:0000256" key="6">
    <source>
        <dbReference type="ARBA" id="ARBA00022792"/>
    </source>
</evidence>
<dbReference type="SUPFAM" id="SSF103506">
    <property type="entry name" value="Mitochondrial carrier"/>
    <property type="match status" value="1"/>
</dbReference>
<feature type="repeat" description="Solcar" evidence="10">
    <location>
        <begin position="6"/>
        <end position="100"/>
    </location>
</feature>
<evidence type="ECO:0000256" key="9">
    <source>
        <dbReference type="ARBA" id="ARBA00023136"/>
    </source>
</evidence>
<evidence type="ECO:0000313" key="13">
    <source>
        <dbReference type="EMBL" id="GMM38404.1"/>
    </source>
</evidence>
<feature type="repeat" description="Solcar" evidence="10">
    <location>
        <begin position="221"/>
        <end position="306"/>
    </location>
</feature>
<dbReference type="AlphaFoldDB" id="A0AAV5QUE3"/>
<sequence>MPQEGNSLVCDTLAASVAAVGAVTFTNPIEVVKTRMALQGELVKSKNLKAKSYTNPVQALISIGKNEGLKGVQKGLVVAYPYQILLNCCRLGYYEPTRQFLNNFFHPNEDPRIYQNMYINVFTGSMTGALGAAVSSPLYLVKTRMQSYASHSSKTAVGQQTHYTNFVQGLQQIYKTEGGINGLFRGCDTAMIRTAAGSAIQLPLYNYCKGIIKTNFGYSDDDTRLHLISSTITGFGVGFAINPFDVILTRVYNQRGNLYSGPVDCLMKTVKTEGPRALFKGLGASLMRFAPHSILTLTFMEMASIWIYGARDTYFR</sequence>
<evidence type="ECO:0000256" key="8">
    <source>
        <dbReference type="ARBA" id="ARBA00023128"/>
    </source>
</evidence>
<dbReference type="Proteomes" id="UP001360560">
    <property type="component" value="Unassembled WGS sequence"/>
</dbReference>
<dbReference type="PROSITE" id="PS50920">
    <property type="entry name" value="SOLCAR"/>
    <property type="match status" value="3"/>
</dbReference>
<evidence type="ECO:0000256" key="10">
    <source>
        <dbReference type="PROSITE-ProRule" id="PRU00282"/>
    </source>
</evidence>
<dbReference type="PANTHER" id="PTHR45928">
    <property type="entry name" value="RE38146P"/>
    <property type="match status" value="1"/>
</dbReference>
<evidence type="ECO:0000256" key="2">
    <source>
        <dbReference type="ARBA" id="ARBA00006375"/>
    </source>
</evidence>
<evidence type="ECO:0000313" key="14">
    <source>
        <dbReference type="Proteomes" id="UP001360560"/>
    </source>
</evidence>
<name>A0AAV5QUE3_9ASCO</name>
<keyword evidence="9 10" id="KW-0472">Membrane</keyword>
<dbReference type="InterPro" id="IPR023395">
    <property type="entry name" value="MCP_dom_sf"/>
</dbReference>
<dbReference type="EMBL" id="BTFZ01000020">
    <property type="protein sequence ID" value="GMM38404.1"/>
    <property type="molecule type" value="Genomic_DNA"/>
</dbReference>
<dbReference type="InterPro" id="IPR051508">
    <property type="entry name" value="Mito_Carrier_Antiporter"/>
</dbReference>
<organism evidence="13 14">
    <name type="scientific">Saccharomycopsis crataegensis</name>
    <dbReference type="NCBI Taxonomy" id="43959"/>
    <lineage>
        <taxon>Eukaryota</taxon>
        <taxon>Fungi</taxon>
        <taxon>Dikarya</taxon>
        <taxon>Ascomycota</taxon>
        <taxon>Saccharomycotina</taxon>
        <taxon>Saccharomycetes</taxon>
        <taxon>Saccharomycopsidaceae</taxon>
        <taxon>Saccharomycopsis</taxon>
    </lineage>
</organism>
<evidence type="ECO:0000256" key="7">
    <source>
        <dbReference type="ARBA" id="ARBA00022989"/>
    </source>
</evidence>
<evidence type="ECO:0000256" key="11">
    <source>
        <dbReference type="RuleBase" id="RU000488"/>
    </source>
</evidence>
<keyword evidence="14" id="KW-1185">Reference proteome</keyword>
<keyword evidence="4 10" id="KW-0812">Transmembrane</keyword>
<comment type="similarity">
    <text evidence="2 11">Belongs to the mitochondrial carrier (TC 2.A.29) family.</text>
</comment>
<evidence type="ECO:0000256" key="5">
    <source>
        <dbReference type="ARBA" id="ARBA00022737"/>
    </source>
</evidence>
<keyword evidence="7 12" id="KW-1133">Transmembrane helix</keyword>